<dbReference type="EMBL" id="JBEPMN010000004">
    <property type="protein sequence ID" value="MET3661101.1"/>
    <property type="molecule type" value="Genomic_DNA"/>
</dbReference>
<evidence type="ECO:0000259" key="4">
    <source>
        <dbReference type="Pfam" id="PF16177"/>
    </source>
</evidence>
<reference evidence="5 6" key="1">
    <citation type="submission" date="2024-06" db="EMBL/GenBank/DDBJ databases">
        <title>Genomic Encyclopedia of Type Strains, Phase IV (KMG-IV): sequencing the most valuable type-strain genomes for metagenomic binning, comparative biology and taxonomic classification.</title>
        <authorList>
            <person name="Goeker M."/>
        </authorList>
    </citation>
    <scope>NUCLEOTIDE SEQUENCE [LARGE SCALE GENOMIC DNA]</scope>
    <source>
        <strain evidence="5 6">DSM 19730</strain>
    </source>
</reference>
<gene>
    <name evidence="5" type="ORF">ABID44_001421</name>
</gene>
<dbReference type="SUPFAM" id="SSF56801">
    <property type="entry name" value="Acetyl-CoA synthetase-like"/>
    <property type="match status" value="1"/>
</dbReference>
<comment type="caution">
    <text evidence="5">The sequence shown here is derived from an EMBL/GenBank/DDBJ whole genome shotgun (WGS) entry which is preliminary data.</text>
</comment>
<organism evidence="5 6">
    <name type="scientific">Aquamicrobium ahrensii</name>
    <dbReference type="NCBI Taxonomy" id="469551"/>
    <lineage>
        <taxon>Bacteria</taxon>
        <taxon>Pseudomonadati</taxon>
        <taxon>Pseudomonadota</taxon>
        <taxon>Alphaproteobacteria</taxon>
        <taxon>Hyphomicrobiales</taxon>
        <taxon>Phyllobacteriaceae</taxon>
        <taxon>Aquamicrobium</taxon>
    </lineage>
</organism>
<evidence type="ECO:0000256" key="1">
    <source>
        <dbReference type="ARBA" id="ARBA00006432"/>
    </source>
</evidence>
<evidence type="ECO:0000256" key="2">
    <source>
        <dbReference type="ARBA" id="ARBA00022990"/>
    </source>
</evidence>
<dbReference type="Pfam" id="PF16177">
    <property type="entry name" value="ACAS_N"/>
    <property type="match status" value="1"/>
</dbReference>
<dbReference type="PANTHER" id="PTHR24095">
    <property type="entry name" value="ACETYL-COENZYME A SYNTHETASE"/>
    <property type="match status" value="1"/>
</dbReference>
<accession>A0ABV2KJ61</accession>
<sequence length="110" mass="12761">MRDPDGFWGEHGRRLDWLTPYTKVKNTSFEGDVSIRWYEDGALNVSANCIDRHLAARGDQVAILWEGDDPAEDRKITYRELHEQVCRLANVMKKHGVQKGDRVTIYMPMI</sequence>
<keyword evidence="6" id="KW-1185">Reference proteome</keyword>
<evidence type="ECO:0000259" key="3">
    <source>
        <dbReference type="Pfam" id="PF00501"/>
    </source>
</evidence>
<dbReference type="Pfam" id="PF00501">
    <property type="entry name" value="AMP-binding"/>
    <property type="match status" value="1"/>
</dbReference>
<dbReference type="Gene3D" id="3.40.50.12780">
    <property type="entry name" value="N-terminal domain of ligase-like"/>
    <property type="match status" value="1"/>
</dbReference>
<dbReference type="PANTHER" id="PTHR24095:SF243">
    <property type="entry name" value="ACETYL-COENZYME A SYNTHETASE"/>
    <property type="match status" value="1"/>
</dbReference>
<dbReference type="Proteomes" id="UP001549143">
    <property type="component" value="Unassembled WGS sequence"/>
</dbReference>
<protein>
    <submittedName>
        <fullName evidence="5">Non-ribosomal peptide synthetase component E (Peptide arylation enzyme)</fullName>
    </submittedName>
</protein>
<evidence type="ECO:0000313" key="6">
    <source>
        <dbReference type="Proteomes" id="UP001549143"/>
    </source>
</evidence>
<feature type="domain" description="AMP-dependent synthetase/ligase" evidence="3">
    <location>
        <begin position="51"/>
        <end position="109"/>
    </location>
</feature>
<feature type="non-terminal residue" evidence="5">
    <location>
        <position position="110"/>
    </location>
</feature>
<feature type="domain" description="Acetyl-coenzyme A synthetase N-terminal" evidence="4">
    <location>
        <begin position="2"/>
        <end position="49"/>
    </location>
</feature>
<name>A0ABV2KJ61_9HYPH</name>
<dbReference type="InterPro" id="IPR042099">
    <property type="entry name" value="ANL_N_sf"/>
</dbReference>
<dbReference type="InterPro" id="IPR032387">
    <property type="entry name" value="ACAS_N"/>
</dbReference>
<evidence type="ECO:0000313" key="5">
    <source>
        <dbReference type="EMBL" id="MET3661101.1"/>
    </source>
</evidence>
<proteinExistence type="inferred from homology"/>
<keyword evidence="2" id="KW-0007">Acetylation</keyword>
<dbReference type="InterPro" id="IPR000873">
    <property type="entry name" value="AMP-dep_synth/lig_dom"/>
</dbReference>
<comment type="similarity">
    <text evidence="1">Belongs to the ATP-dependent AMP-binding enzyme family.</text>
</comment>